<organism evidence="1 2">
    <name type="scientific">Labeo rohita</name>
    <name type="common">Indian major carp</name>
    <name type="synonym">Cyprinus rohita</name>
    <dbReference type="NCBI Taxonomy" id="84645"/>
    <lineage>
        <taxon>Eukaryota</taxon>
        <taxon>Metazoa</taxon>
        <taxon>Chordata</taxon>
        <taxon>Craniata</taxon>
        <taxon>Vertebrata</taxon>
        <taxon>Euteleostomi</taxon>
        <taxon>Actinopterygii</taxon>
        <taxon>Neopterygii</taxon>
        <taxon>Teleostei</taxon>
        <taxon>Ostariophysi</taxon>
        <taxon>Cypriniformes</taxon>
        <taxon>Cyprinidae</taxon>
        <taxon>Labeoninae</taxon>
        <taxon>Labeonini</taxon>
        <taxon>Labeo</taxon>
    </lineage>
</organism>
<accession>A0ABQ8LLC1</accession>
<protein>
    <submittedName>
        <fullName evidence="1">Replicase polyprotein 1a</fullName>
    </submittedName>
</protein>
<name>A0ABQ8LLC1_LABRO</name>
<dbReference type="InterPro" id="IPR036397">
    <property type="entry name" value="RNaseH_sf"/>
</dbReference>
<evidence type="ECO:0000313" key="1">
    <source>
        <dbReference type="EMBL" id="KAI2651225.1"/>
    </source>
</evidence>
<dbReference type="PANTHER" id="PTHR47331:SF1">
    <property type="entry name" value="GAG-LIKE PROTEIN"/>
    <property type="match status" value="1"/>
</dbReference>
<sequence>MGSRLQTVHLPEIEAGIELLIGTNVPKALEPLEVIRSVNDGPYAIRTMLGWTVNGPVFGDAFLQVMVSKAYAERVPAEDLTRSDGKIWYIPHHGVYHPTEKKIANRVTEILKVSQASQWSYIDTTSNPADVASRGSAVSAFLENKTFFVLKVSGLTISLTLNSLNQKRKQLNFALAVSGLNGQQDGSLERAMEIFKGQIKQPHLSTEELEMAELEIIRLSQEKMFPDELASLKRAIRAVHIEVASSLDTDSFRNALRRFIARRGQVQELRSDNGKYFVGAEHELKQEWNQ</sequence>
<keyword evidence="2" id="KW-1185">Reference proteome</keyword>
<evidence type="ECO:0000313" key="2">
    <source>
        <dbReference type="Proteomes" id="UP000830375"/>
    </source>
</evidence>
<gene>
    <name evidence="1" type="ORF">H4Q32_019265</name>
</gene>
<dbReference type="Gene3D" id="3.30.420.10">
    <property type="entry name" value="Ribonuclease H-like superfamily/Ribonuclease H"/>
    <property type="match status" value="1"/>
</dbReference>
<dbReference type="EMBL" id="JACTAM010000021">
    <property type="protein sequence ID" value="KAI2651225.1"/>
    <property type="molecule type" value="Genomic_DNA"/>
</dbReference>
<proteinExistence type="predicted"/>
<comment type="caution">
    <text evidence="1">The sequence shown here is derived from an EMBL/GenBank/DDBJ whole genome shotgun (WGS) entry which is preliminary data.</text>
</comment>
<dbReference type="Proteomes" id="UP000830375">
    <property type="component" value="Unassembled WGS sequence"/>
</dbReference>
<dbReference type="PANTHER" id="PTHR47331">
    <property type="entry name" value="PHD-TYPE DOMAIN-CONTAINING PROTEIN"/>
    <property type="match status" value="1"/>
</dbReference>
<reference evidence="1 2" key="1">
    <citation type="submission" date="2022-01" db="EMBL/GenBank/DDBJ databases">
        <title>A high-quality chromosome-level genome assembly of rohu carp, Labeo rohita.</title>
        <authorList>
            <person name="Arick M.A. II"/>
            <person name="Hsu C.-Y."/>
            <person name="Magbanua Z."/>
            <person name="Pechanova O."/>
            <person name="Grover C."/>
            <person name="Miller E."/>
            <person name="Thrash A."/>
            <person name="Ezzel L."/>
            <person name="Alam S."/>
            <person name="Benzie J."/>
            <person name="Hamilton M."/>
            <person name="Karsi A."/>
            <person name="Lawrence M.L."/>
            <person name="Peterson D.G."/>
        </authorList>
    </citation>
    <scope>NUCLEOTIDE SEQUENCE [LARGE SCALE GENOMIC DNA]</scope>
    <source>
        <strain evidence="2">BAU-BD-2019</strain>
        <tissue evidence="1">Blood</tissue>
    </source>
</reference>